<dbReference type="InterPro" id="IPR042178">
    <property type="entry name" value="Serpin_sf_1"/>
</dbReference>
<comment type="subcellular location">
    <subcellularLocation>
        <location evidence="1">Secreted</location>
    </subcellularLocation>
</comment>
<dbReference type="GO" id="GO:0005615">
    <property type="term" value="C:extracellular space"/>
    <property type="evidence" value="ECO:0007669"/>
    <property type="project" value="InterPro"/>
</dbReference>
<evidence type="ECO:0000256" key="2">
    <source>
        <dbReference type="ARBA" id="ARBA00009500"/>
    </source>
</evidence>
<dbReference type="Proteomes" id="UP000821853">
    <property type="component" value="Chromosome 5"/>
</dbReference>
<comment type="similarity">
    <text evidence="2 7">Belongs to the serpin family.</text>
</comment>
<accession>A0A9J6GN77</accession>
<dbReference type="VEuPathDB" id="VectorBase:HLOH_062618"/>
<dbReference type="Pfam" id="PF00079">
    <property type="entry name" value="Serpin"/>
    <property type="match status" value="2"/>
</dbReference>
<dbReference type="InterPro" id="IPR000215">
    <property type="entry name" value="Serpin_fam"/>
</dbReference>
<dbReference type="Gene3D" id="3.30.497.10">
    <property type="entry name" value="Antithrombin, subunit I, domain 2"/>
    <property type="match status" value="2"/>
</dbReference>
<evidence type="ECO:0000256" key="3">
    <source>
        <dbReference type="ARBA" id="ARBA00022525"/>
    </source>
</evidence>
<dbReference type="PANTHER" id="PTHR11461:SF211">
    <property type="entry name" value="GH10112P-RELATED"/>
    <property type="match status" value="1"/>
</dbReference>
<evidence type="ECO:0000259" key="8">
    <source>
        <dbReference type="SMART" id="SM00093"/>
    </source>
</evidence>
<dbReference type="SUPFAM" id="SSF56574">
    <property type="entry name" value="Serpins"/>
    <property type="match status" value="1"/>
</dbReference>
<dbReference type="OrthoDB" id="9440847at2759"/>
<dbReference type="AlphaFoldDB" id="A0A9J6GN77"/>
<dbReference type="PANTHER" id="PTHR11461">
    <property type="entry name" value="SERINE PROTEASE INHIBITOR, SERPIN"/>
    <property type="match status" value="1"/>
</dbReference>
<comment type="caution">
    <text evidence="9">The sequence shown here is derived from an EMBL/GenBank/DDBJ whole genome shotgun (WGS) entry which is preliminary data.</text>
</comment>
<dbReference type="SMART" id="SM00093">
    <property type="entry name" value="SERPIN"/>
    <property type="match status" value="1"/>
</dbReference>
<dbReference type="EMBL" id="JABSTR010000007">
    <property type="protein sequence ID" value="KAH9376015.1"/>
    <property type="molecule type" value="Genomic_DNA"/>
</dbReference>
<keyword evidence="6" id="KW-0325">Glycoprotein</keyword>
<dbReference type="InterPro" id="IPR042185">
    <property type="entry name" value="Serpin_sf_2"/>
</dbReference>
<sequence>MSDNACVNKRFDMSGAFQKLLEALNKPAPNVRQETYTRVFFERSLEVTKGFRSVMDRNFNAELDTVDMRGEPDSVRECVNSSVEKDTVGAIPQLLVSGVTDADTCAVFYDAVYVKASWDKAFPAVAAATEKHPFTECTATSHSGALASGSERAAELVRITGVYRHCRDAENKLLAVEVLVPKMHVEESVQPSYTLRHMGFLDLLDEHAMLSGIASNLFVSDIIHKVSFTLDTTGITAAAAVSLSLTNFYTEELPKAYRDCQSSRPFIYVVKNKETDLILFMGAVQDI</sequence>
<dbReference type="Gene3D" id="2.30.39.10">
    <property type="entry name" value="Alpha-1-antitrypsin, domain 1"/>
    <property type="match status" value="1"/>
</dbReference>
<evidence type="ECO:0000313" key="10">
    <source>
        <dbReference type="Proteomes" id="UP000821853"/>
    </source>
</evidence>
<reference evidence="9 10" key="1">
    <citation type="journal article" date="2020" name="Cell">
        <title>Large-Scale Comparative Analyses of Tick Genomes Elucidate Their Genetic Diversity and Vector Capacities.</title>
        <authorList>
            <consortium name="Tick Genome and Microbiome Consortium (TIGMIC)"/>
            <person name="Jia N."/>
            <person name="Wang J."/>
            <person name="Shi W."/>
            <person name="Du L."/>
            <person name="Sun Y."/>
            <person name="Zhan W."/>
            <person name="Jiang J.F."/>
            <person name="Wang Q."/>
            <person name="Zhang B."/>
            <person name="Ji P."/>
            <person name="Bell-Sakyi L."/>
            <person name="Cui X.M."/>
            <person name="Yuan T.T."/>
            <person name="Jiang B.G."/>
            <person name="Yang W.F."/>
            <person name="Lam T.T."/>
            <person name="Chang Q.C."/>
            <person name="Ding S.J."/>
            <person name="Wang X.J."/>
            <person name="Zhu J.G."/>
            <person name="Ruan X.D."/>
            <person name="Zhao L."/>
            <person name="Wei J.T."/>
            <person name="Ye R.Z."/>
            <person name="Que T.C."/>
            <person name="Du C.H."/>
            <person name="Zhou Y.H."/>
            <person name="Cheng J.X."/>
            <person name="Dai P.F."/>
            <person name="Guo W.B."/>
            <person name="Han X.H."/>
            <person name="Huang E.J."/>
            <person name="Li L.F."/>
            <person name="Wei W."/>
            <person name="Gao Y.C."/>
            <person name="Liu J.Z."/>
            <person name="Shao H.Z."/>
            <person name="Wang X."/>
            <person name="Wang C.C."/>
            <person name="Yang T.C."/>
            <person name="Huo Q.B."/>
            <person name="Li W."/>
            <person name="Chen H.Y."/>
            <person name="Chen S.E."/>
            <person name="Zhou L.G."/>
            <person name="Ni X.B."/>
            <person name="Tian J.H."/>
            <person name="Sheng Y."/>
            <person name="Liu T."/>
            <person name="Pan Y.S."/>
            <person name="Xia L.Y."/>
            <person name="Li J."/>
            <person name="Zhao F."/>
            <person name="Cao W.C."/>
        </authorList>
    </citation>
    <scope>NUCLEOTIDE SEQUENCE [LARGE SCALE GENOMIC DNA]</scope>
    <source>
        <strain evidence="9">HaeL-2018</strain>
    </source>
</reference>
<dbReference type="InterPro" id="IPR023796">
    <property type="entry name" value="Serpin_dom"/>
</dbReference>
<dbReference type="InterPro" id="IPR036186">
    <property type="entry name" value="Serpin_sf"/>
</dbReference>
<proteinExistence type="inferred from homology"/>
<evidence type="ECO:0000256" key="6">
    <source>
        <dbReference type="ARBA" id="ARBA00023180"/>
    </source>
</evidence>
<evidence type="ECO:0000256" key="7">
    <source>
        <dbReference type="RuleBase" id="RU000411"/>
    </source>
</evidence>
<evidence type="ECO:0000256" key="4">
    <source>
        <dbReference type="ARBA" id="ARBA00022690"/>
    </source>
</evidence>
<evidence type="ECO:0000256" key="5">
    <source>
        <dbReference type="ARBA" id="ARBA00022900"/>
    </source>
</evidence>
<dbReference type="GO" id="GO:0004867">
    <property type="term" value="F:serine-type endopeptidase inhibitor activity"/>
    <property type="evidence" value="ECO:0007669"/>
    <property type="project" value="UniProtKB-KW"/>
</dbReference>
<keyword evidence="3" id="KW-0964">Secreted</keyword>
<evidence type="ECO:0000256" key="1">
    <source>
        <dbReference type="ARBA" id="ARBA00004613"/>
    </source>
</evidence>
<name>A0A9J6GN77_HAELO</name>
<gene>
    <name evidence="9" type="ORF">HPB48_005668</name>
</gene>
<keyword evidence="4" id="KW-0646">Protease inhibitor</keyword>
<keyword evidence="5" id="KW-0722">Serine protease inhibitor</keyword>
<feature type="domain" description="Serpin" evidence="8">
    <location>
        <begin position="1"/>
        <end position="287"/>
    </location>
</feature>
<organism evidence="9 10">
    <name type="scientific">Haemaphysalis longicornis</name>
    <name type="common">Bush tick</name>
    <dbReference type="NCBI Taxonomy" id="44386"/>
    <lineage>
        <taxon>Eukaryota</taxon>
        <taxon>Metazoa</taxon>
        <taxon>Ecdysozoa</taxon>
        <taxon>Arthropoda</taxon>
        <taxon>Chelicerata</taxon>
        <taxon>Arachnida</taxon>
        <taxon>Acari</taxon>
        <taxon>Parasitiformes</taxon>
        <taxon>Ixodida</taxon>
        <taxon>Ixodoidea</taxon>
        <taxon>Ixodidae</taxon>
        <taxon>Haemaphysalinae</taxon>
        <taxon>Haemaphysalis</taxon>
    </lineage>
</organism>
<protein>
    <recommendedName>
        <fullName evidence="8">Serpin domain-containing protein</fullName>
    </recommendedName>
</protein>
<evidence type="ECO:0000313" key="9">
    <source>
        <dbReference type="EMBL" id="KAH9376015.1"/>
    </source>
</evidence>
<keyword evidence="10" id="KW-1185">Reference proteome</keyword>